<dbReference type="Pfam" id="PF00022">
    <property type="entry name" value="Actin"/>
    <property type="match status" value="1"/>
</dbReference>
<protein>
    <submittedName>
        <fullName evidence="1">Actin family protein</fullName>
    </submittedName>
</protein>
<dbReference type="Proteomes" id="UP000265618">
    <property type="component" value="Unassembled WGS sequence"/>
</dbReference>
<reference evidence="1 2" key="1">
    <citation type="journal article" date="2018" name="PLoS ONE">
        <title>The draft genome of Kipferlia bialata reveals reductive genome evolution in fornicate parasites.</title>
        <authorList>
            <person name="Tanifuji G."/>
            <person name="Takabayashi S."/>
            <person name="Kume K."/>
            <person name="Takagi M."/>
            <person name="Nakayama T."/>
            <person name="Kamikawa R."/>
            <person name="Inagaki Y."/>
            <person name="Hashimoto T."/>
        </authorList>
    </citation>
    <scope>NUCLEOTIDE SEQUENCE [LARGE SCALE GENOMIC DNA]</scope>
    <source>
        <strain evidence="1">NY0173</strain>
    </source>
</reference>
<dbReference type="PROSITE" id="PS00432">
    <property type="entry name" value="ACTINS_2"/>
    <property type="match status" value="1"/>
</dbReference>
<dbReference type="InterPro" id="IPR004001">
    <property type="entry name" value="Actin_CS"/>
</dbReference>
<dbReference type="FunFam" id="3.30.420.40:FF:000058">
    <property type="entry name" value="Putative actin-related protein 5"/>
    <property type="match status" value="1"/>
</dbReference>
<gene>
    <name evidence="1" type="ORF">KIPB_003686</name>
</gene>
<sequence>MTTFHSIQRCDIGLRPDLYLNIVLSGGSTMFTGLPERMHKQMEILAPLGMRLRIIAPRERKNSVWIGGSIISSLDTFKQMWITKEEYEEHGPTIAHKGCVY</sequence>
<keyword evidence="2" id="KW-1185">Reference proteome</keyword>
<dbReference type="PANTHER" id="PTHR11937">
    <property type="entry name" value="ACTIN"/>
    <property type="match status" value="1"/>
</dbReference>
<dbReference type="Gene3D" id="3.30.420.40">
    <property type="match status" value="2"/>
</dbReference>
<proteinExistence type="predicted"/>
<dbReference type="OrthoDB" id="2011723at2759"/>
<dbReference type="AlphaFoldDB" id="A0A391NKS4"/>
<dbReference type="EMBL" id="BDIP01000725">
    <property type="protein sequence ID" value="GCA62465.1"/>
    <property type="molecule type" value="Genomic_DNA"/>
</dbReference>
<dbReference type="SUPFAM" id="SSF53067">
    <property type="entry name" value="Actin-like ATPase domain"/>
    <property type="match status" value="1"/>
</dbReference>
<dbReference type="InterPro" id="IPR004000">
    <property type="entry name" value="Actin"/>
</dbReference>
<dbReference type="InterPro" id="IPR043129">
    <property type="entry name" value="ATPase_NBD"/>
</dbReference>
<accession>A0A391NKS4</accession>
<name>A0A391NKS4_9EUKA</name>
<organism evidence="1 2">
    <name type="scientific">Kipferlia bialata</name>
    <dbReference type="NCBI Taxonomy" id="797122"/>
    <lineage>
        <taxon>Eukaryota</taxon>
        <taxon>Metamonada</taxon>
        <taxon>Carpediemonas-like organisms</taxon>
        <taxon>Kipferlia</taxon>
    </lineage>
</organism>
<evidence type="ECO:0000313" key="2">
    <source>
        <dbReference type="Proteomes" id="UP000265618"/>
    </source>
</evidence>
<evidence type="ECO:0000313" key="1">
    <source>
        <dbReference type="EMBL" id="GCA62465.1"/>
    </source>
</evidence>
<comment type="caution">
    <text evidence="1">The sequence shown here is derived from an EMBL/GenBank/DDBJ whole genome shotgun (WGS) entry which is preliminary data.</text>
</comment>